<comment type="subcellular location">
    <subcellularLocation>
        <location evidence="1">Cell membrane</location>
        <topology evidence="1">Multi-pass membrane protein</topology>
    </subcellularLocation>
</comment>
<dbReference type="EMBL" id="LYPA01000030">
    <property type="protein sequence ID" value="OBR68006.1"/>
    <property type="molecule type" value="Genomic_DNA"/>
</dbReference>
<comment type="caution">
    <text evidence="9">The sequence shown here is derived from an EMBL/GenBank/DDBJ whole genome shotgun (WGS) entry which is preliminary data.</text>
</comment>
<evidence type="ECO:0000256" key="6">
    <source>
        <dbReference type="ARBA" id="ARBA00023136"/>
    </source>
</evidence>
<dbReference type="GO" id="GO:0005886">
    <property type="term" value="C:plasma membrane"/>
    <property type="evidence" value="ECO:0007669"/>
    <property type="project" value="UniProtKB-SubCell"/>
</dbReference>
<comment type="similarity">
    <text evidence="2">Belongs to the UPF0702 family.</text>
</comment>
<evidence type="ECO:0000256" key="3">
    <source>
        <dbReference type="ARBA" id="ARBA00022475"/>
    </source>
</evidence>
<dbReference type="AlphaFoldDB" id="A0A1A5YQW6"/>
<feature type="domain" description="YetF C-terminal" evidence="8">
    <location>
        <begin position="86"/>
        <end position="216"/>
    </location>
</feature>
<dbReference type="Proteomes" id="UP000092024">
    <property type="component" value="Unassembled WGS sequence"/>
</dbReference>
<keyword evidence="10" id="KW-1185">Reference proteome</keyword>
<keyword evidence="6 7" id="KW-0472">Membrane</keyword>
<dbReference type="PANTHER" id="PTHR34582:SF6">
    <property type="entry name" value="UPF0702 TRANSMEMBRANE PROTEIN YCAP"/>
    <property type="match status" value="1"/>
</dbReference>
<accession>A0A1A5YQW6</accession>
<feature type="transmembrane region" description="Helical" evidence="7">
    <location>
        <begin position="12"/>
        <end position="29"/>
    </location>
</feature>
<evidence type="ECO:0000256" key="1">
    <source>
        <dbReference type="ARBA" id="ARBA00004651"/>
    </source>
</evidence>
<dbReference type="STRING" id="1844972.A7K91_18935"/>
<name>A0A1A5YQW6_9BACL</name>
<gene>
    <name evidence="9" type="ORF">A7K91_18935</name>
</gene>
<keyword evidence="3" id="KW-1003">Cell membrane</keyword>
<evidence type="ECO:0000256" key="2">
    <source>
        <dbReference type="ARBA" id="ARBA00006448"/>
    </source>
</evidence>
<evidence type="ECO:0000256" key="5">
    <source>
        <dbReference type="ARBA" id="ARBA00022989"/>
    </source>
</evidence>
<evidence type="ECO:0000313" key="10">
    <source>
        <dbReference type="Proteomes" id="UP000092024"/>
    </source>
</evidence>
<dbReference type="InterPro" id="IPR023090">
    <property type="entry name" value="UPF0702_alpha/beta_dom_sf"/>
</dbReference>
<dbReference type="OrthoDB" id="9778331at2"/>
<sequence>MAIIKDSLLVIGRIYTIYPLLLIVALYMGRRSVGQLPIFDFLIFLSLGSVVGADIADPKVEHIHTAVAVVALGVLQRLFANLVITFRKFNKLVTFEPVIVINAGQFIQGNMRKVQYSIEDITAMLREQGIFDASTVELAILEGDGGLSVLQKKSNQPLTQELLQNKDAPIGLSYPVIREGIVLDKTLAALGHTHTWLEAKLKSSGLTATDVFFASVDDKGALTIMPHNVQPSLPPLEY</sequence>
<dbReference type="InterPro" id="IPR007353">
    <property type="entry name" value="DUF421"/>
</dbReference>
<keyword evidence="4 7" id="KW-0812">Transmembrane</keyword>
<dbReference type="RefSeq" id="WP_068679984.1">
    <property type="nucleotide sequence ID" value="NZ_LYPA01000030.1"/>
</dbReference>
<evidence type="ECO:0000256" key="7">
    <source>
        <dbReference type="SAM" id="Phobius"/>
    </source>
</evidence>
<evidence type="ECO:0000259" key="8">
    <source>
        <dbReference type="Pfam" id="PF04239"/>
    </source>
</evidence>
<dbReference type="Pfam" id="PF04239">
    <property type="entry name" value="DUF421"/>
    <property type="match status" value="1"/>
</dbReference>
<dbReference type="PANTHER" id="PTHR34582">
    <property type="entry name" value="UPF0702 TRANSMEMBRANE PROTEIN YCAP"/>
    <property type="match status" value="1"/>
</dbReference>
<organism evidence="9 10">
    <name type="scientific">Paenibacillus oryzae</name>
    <dbReference type="NCBI Taxonomy" id="1844972"/>
    <lineage>
        <taxon>Bacteria</taxon>
        <taxon>Bacillati</taxon>
        <taxon>Bacillota</taxon>
        <taxon>Bacilli</taxon>
        <taxon>Bacillales</taxon>
        <taxon>Paenibacillaceae</taxon>
        <taxon>Paenibacillus</taxon>
    </lineage>
</organism>
<reference evidence="9 10" key="1">
    <citation type="submission" date="2016-05" db="EMBL/GenBank/DDBJ databases">
        <title>Paenibacillus oryzae. sp. nov., isolated from the rice root.</title>
        <authorList>
            <person name="Zhang J."/>
            <person name="Zhang X."/>
        </authorList>
    </citation>
    <scope>NUCLEOTIDE SEQUENCE [LARGE SCALE GENOMIC DNA]</scope>
    <source>
        <strain evidence="9 10">1DrF-4</strain>
    </source>
</reference>
<keyword evidence="5 7" id="KW-1133">Transmembrane helix</keyword>
<evidence type="ECO:0000256" key="4">
    <source>
        <dbReference type="ARBA" id="ARBA00022692"/>
    </source>
</evidence>
<proteinExistence type="inferred from homology"/>
<dbReference type="Gene3D" id="3.30.240.20">
    <property type="entry name" value="bsu07140 like domains"/>
    <property type="match status" value="2"/>
</dbReference>
<evidence type="ECO:0000313" key="9">
    <source>
        <dbReference type="EMBL" id="OBR68006.1"/>
    </source>
</evidence>
<protein>
    <recommendedName>
        <fullName evidence="8">YetF C-terminal domain-containing protein</fullName>
    </recommendedName>
</protein>